<dbReference type="AlphaFoldDB" id="A0A069QEG7"/>
<organism evidence="1 2">
    <name type="scientific">Hoylesella loescheii DSM 19665 = JCM 12249 = ATCC 15930</name>
    <dbReference type="NCBI Taxonomy" id="1122985"/>
    <lineage>
        <taxon>Bacteria</taxon>
        <taxon>Pseudomonadati</taxon>
        <taxon>Bacteroidota</taxon>
        <taxon>Bacteroidia</taxon>
        <taxon>Bacteroidales</taxon>
        <taxon>Prevotellaceae</taxon>
        <taxon>Hoylesella</taxon>
    </lineage>
</organism>
<dbReference type="EMBL" id="JNGW01000120">
    <property type="protein sequence ID" value="KDR51165.1"/>
    <property type="molecule type" value="Genomic_DNA"/>
</dbReference>
<gene>
    <name evidence="1" type="ORF">HMPREF1991_02795</name>
</gene>
<protein>
    <submittedName>
        <fullName evidence="1">Uncharacterized protein</fullName>
    </submittedName>
</protein>
<reference evidence="1 2" key="1">
    <citation type="submission" date="2013-08" db="EMBL/GenBank/DDBJ databases">
        <authorList>
            <person name="Weinstock G."/>
            <person name="Sodergren E."/>
            <person name="Wylie T."/>
            <person name="Fulton L."/>
            <person name="Fulton R."/>
            <person name="Fronick C."/>
            <person name="O'Laughlin M."/>
            <person name="Godfrey J."/>
            <person name="Miner T."/>
            <person name="Herter B."/>
            <person name="Appelbaum E."/>
            <person name="Cordes M."/>
            <person name="Lek S."/>
            <person name="Wollam A."/>
            <person name="Pepin K.H."/>
            <person name="Palsikar V.B."/>
            <person name="Mitreva M."/>
            <person name="Wilson R.K."/>
        </authorList>
    </citation>
    <scope>NUCLEOTIDE SEQUENCE [LARGE SCALE GENOMIC DNA]</scope>
    <source>
        <strain evidence="1 2">ATCC 15930</strain>
    </source>
</reference>
<dbReference type="PATRIC" id="fig|1122985.7.peg.2890"/>
<name>A0A069QEG7_HOYLO</name>
<comment type="caution">
    <text evidence="1">The sequence shown here is derived from an EMBL/GenBank/DDBJ whole genome shotgun (WGS) entry which is preliminary data.</text>
</comment>
<sequence>MRSETAANVNKLNETNNKKLDKKVLMATFDNWLTSLKIN</sequence>
<evidence type="ECO:0000313" key="1">
    <source>
        <dbReference type="EMBL" id="KDR51165.1"/>
    </source>
</evidence>
<accession>A0A069QEG7</accession>
<dbReference type="HOGENOM" id="CLU_3314655_0_0_10"/>
<dbReference type="Proteomes" id="UP000027442">
    <property type="component" value="Unassembled WGS sequence"/>
</dbReference>
<evidence type="ECO:0000313" key="2">
    <source>
        <dbReference type="Proteomes" id="UP000027442"/>
    </source>
</evidence>
<proteinExistence type="predicted"/>
<keyword evidence="2" id="KW-1185">Reference proteome</keyword>